<dbReference type="RefSeq" id="WP_123086122.1">
    <property type="nucleotide sequence ID" value="NZ_RIBS01000001.1"/>
</dbReference>
<evidence type="ECO:0000259" key="1">
    <source>
        <dbReference type="Pfam" id="PF05118"/>
    </source>
</evidence>
<dbReference type="SUPFAM" id="SSF51197">
    <property type="entry name" value="Clavaminate synthase-like"/>
    <property type="match status" value="1"/>
</dbReference>
<proteinExistence type="predicted"/>
<comment type="caution">
    <text evidence="2">The sequence shown here is derived from an EMBL/GenBank/DDBJ whole genome shotgun (WGS) entry which is preliminary data.</text>
</comment>
<dbReference type="OrthoDB" id="1441538at2"/>
<sequence length="198" mass="22788">MNTLAIQPNPRKTTSVRQLGQVDIAHLREAVLAIPEPLWDAENADKPNRFEALDRTRHIVFRFVSNFQDWRQSYDRPLWAQWRELLEPVLAQAVRPYGYTNAAYPRVMLARMAPGGVIKPHRDANPAAKWPHKIHVPLLTNDKVTFFVDGVGHHFVEGQAVEVSNMAVHAVENNGDIDRIHLIFEYYDLDQPAPDWVR</sequence>
<dbReference type="EMBL" id="RIBS01000001">
    <property type="protein sequence ID" value="RNF86000.1"/>
    <property type="molecule type" value="Genomic_DNA"/>
</dbReference>
<dbReference type="Proteomes" id="UP000267049">
    <property type="component" value="Unassembled WGS sequence"/>
</dbReference>
<accession>A0A3M8T476</accession>
<protein>
    <submittedName>
        <fullName evidence="2">Aspartyl beta-hydroxylase</fullName>
    </submittedName>
</protein>
<dbReference type="Gene3D" id="2.60.120.330">
    <property type="entry name" value="B-lactam Antibiotic, Isopenicillin N Synthase, Chain"/>
    <property type="match status" value="1"/>
</dbReference>
<gene>
    <name evidence="2" type="ORF">EER27_00760</name>
</gene>
<keyword evidence="3" id="KW-1185">Reference proteome</keyword>
<dbReference type="Pfam" id="PF05118">
    <property type="entry name" value="Asp_Arg_Hydrox"/>
    <property type="match status" value="1"/>
</dbReference>
<name>A0A3M8T476_9GAMM</name>
<feature type="domain" description="Aspartyl/asparaginy/proline hydroxylase" evidence="1">
    <location>
        <begin position="101"/>
        <end position="186"/>
    </location>
</feature>
<evidence type="ECO:0000313" key="3">
    <source>
        <dbReference type="Proteomes" id="UP000267049"/>
    </source>
</evidence>
<dbReference type="AlphaFoldDB" id="A0A3M8T476"/>
<dbReference type="InterPro" id="IPR007803">
    <property type="entry name" value="Asp/Arg/Pro-Hydrxlase"/>
</dbReference>
<organism evidence="2 3">
    <name type="scientific">Montanilutibacter psychrotolerans</name>
    <dbReference type="NCBI Taxonomy" id="1327343"/>
    <lineage>
        <taxon>Bacteria</taxon>
        <taxon>Pseudomonadati</taxon>
        <taxon>Pseudomonadota</taxon>
        <taxon>Gammaproteobacteria</taxon>
        <taxon>Lysobacterales</taxon>
        <taxon>Lysobacteraceae</taxon>
        <taxon>Montanilutibacter</taxon>
    </lineage>
</organism>
<dbReference type="InterPro" id="IPR027443">
    <property type="entry name" value="IPNS-like_sf"/>
</dbReference>
<reference evidence="2 3" key="1">
    <citation type="submission" date="2018-11" db="EMBL/GenBank/DDBJ databases">
        <title>Lysobacter cryohumiis sp. nov., isolated from soil in the Tianshan Mountains, Xinjiang, China.</title>
        <authorList>
            <person name="Luo Y."/>
            <person name="Sheng H."/>
        </authorList>
    </citation>
    <scope>NUCLEOTIDE SEQUENCE [LARGE SCALE GENOMIC DNA]</scope>
    <source>
        <strain evidence="2 3">ZS60</strain>
    </source>
</reference>
<evidence type="ECO:0000313" key="2">
    <source>
        <dbReference type="EMBL" id="RNF86000.1"/>
    </source>
</evidence>